<dbReference type="InterPro" id="IPR037523">
    <property type="entry name" value="VOC_core"/>
</dbReference>
<evidence type="ECO:0000313" key="3">
    <source>
        <dbReference type="EMBL" id="MDY0747725.1"/>
    </source>
</evidence>
<accession>A0ABU5DN43</accession>
<feature type="domain" description="VOC" evidence="2">
    <location>
        <begin position="3"/>
        <end position="124"/>
    </location>
</feature>
<dbReference type="RefSeq" id="WP_320425680.1">
    <property type="nucleotide sequence ID" value="NZ_JAXCLA010000008.1"/>
</dbReference>
<dbReference type="Proteomes" id="UP001285263">
    <property type="component" value="Unassembled WGS sequence"/>
</dbReference>
<dbReference type="InterPro" id="IPR018146">
    <property type="entry name" value="Glyoxalase_1_CS"/>
</dbReference>
<gene>
    <name evidence="3" type="ORF">SNE35_24695</name>
</gene>
<protein>
    <submittedName>
        <fullName evidence="3">VOC family protein</fullName>
    </submittedName>
</protein>
<sequence>MAQLDHIIVKVNDLQASVEFYGGLMGFACEGTDGPSTIMRVGQDCLLQLAPWGTSGFEHYAFAVSAAEFEQIVGRIKAANRDHGPTFDTVGVNTSLGNERGARGEAPTLYFNDPNKHLIEIRTYPGSIVRD</sequence>
<organism evidence="3 4">
    <name type="scientific">Roseateles agri</name>
    <dbReference type="NCBI Taxonomy" id="3098619"/>
    <lineage>
        <taxon>Bacteria</taxon>
        <taxon>Pseudomonadati</taxon>
        <taxon>Pseudomonadota</taxon>
        <taxon>Betaproteobacteria</taxon>
        <taxon>Burkholderiales</taxon>
        <taxon>Sphaerotilaceae</taxon>
        <taxon>Roseateles</taxon>
    </lineage>
</organism>
<dbReference type="PROSITE" id="PS00934">
    <property type="entry name" value="GLYOXALASE_I_1"/>
    <property type="match status" value="1"/>
</dbReference>
<dbReference type="InterPro" id="IPR004360">
    <property type="entry name" value="Glyas_Fos-R_dOase_dom"/>
</dbReference>
<dbReference type="InterPro" id="IPR029068">
    <property type="entry name" value="Glyas_Bleomycin-R_OHBP_Dase"/>
</dbReference>
<proteinExistence type="predicted"/>
<keyword evidence="1" id="KW-0479">Metal-binding</keyword>
<dbReference type="EMBL" id="JAXCLA010000008">
    <property type="protein sequence ID" value="MDY0747725.1"/>
    <property type="molecule type" value="Genomic_DNA"/>
</dbReference>
<evidence type="ECO:0000256" key="1">
    <source>
        <dbReference type="ARBA" id="ARBA00022723"/>
    </source>
</evidence>
<evidence type="ECO:0000259" key="2">
    <source>
        <dbReference type="PROSITE" id="PS51819"/>
    </source>
</evidence>
<name>A0ABU5DN43_9BURK</name>
<comment type="caution">
    <text evidence="3">The sequence shown here is derived from an EMBL/GenBank/DDBJ whole genome shotgun (WGS) entry which is preliminary data.</text>
</comment>
<keyword evidence="4" id="KW-1185">Reference proteome</keyword>
<dbReference type="PROSITE" id="PS51819">
    <property type="entry name" value="VOC"/>
    <property type="match status" value="1"/>
</dbReference>
<dbReference type="Pfam" id="PF00903">
    <property type="entry name" value="Glyoxalase"/>
    <property type="match status" value="1"/>
</dbReference>
<dbReference type="Gene3D" id="3.10.180.10">
    <property type="entry name" value="2,3-Dihydroxybiphenyl 1,2-Dioxygenase, domain 1"/>
    <property type="match status" value="1"/>
</dbReference>
<reference evidence="3 4" key="1">
    <citation type="submission" date="2023-11" db="EMBL/GenBank/DDBJ databases">
        <title>Paucibacter sp. nov., isolated from fresh soil in Korea.</title>
        <authorList>
            <person name="Le N.T.T."/>
        </authorList>
    </citation>
    <scope>NUCLEOTIDE SEQUENCE [LARGE SCALE GENOMIC DNA]</scope>
    <source>
        <strain evidence="3 4">R3-3</strain>
    </source>
</reference>
<dbReference type="SUPFAM" id="SSF54593">
    <property type="entry name" value="Glyoxalase/Bleomycin resistance protein/Dihydroxybiphenyl dioxygenase"/>
    <property type="match status" value="1"/>
</dbReference>
<evidence type="ECO:0000313" key="4">
    <source>
        <dbReference type="Proteomes" id="UP001285263"/>
    </source>
</evidence>